<protein>
    <recommendedName>
        <fullName evidence="1">DNA ligase (ATP)</fullName>
        <ecNumber evidence="1">6.5.1.1</ecNumber>
    </recommendedName>
</protein>
<dbReference type="Gene3D" id="3.90.920.10">
    <property type="entry name" value="DNA primase, PRIM domain"/>
    <property type="match status" value="1"/>
</dbReference>
<dbReference type="InterPro" id="IPR012310">
    <property type="entry name" value="DNA_ligase_ATP-dep_cent"/>
</dbReference>
<evidence type="ECO:0000256" key="1">
    <source>
        <dbReference type="ARBA" id="ARBA00012727"/>
    </source>
</evidence>
<dbReference type="InterPro" id="IPR052171">
    <property type="entry name" value="NHEJ_LigD"/>
</dbReference>
<evidence type="ECO:0000313" key="8">
    <source>
        <dbReference type="EMBL" id="GAA4715371.1"/>
    </source>
</evidence>
<reference evidence="9" key="1">
    <citation type="journal article" date="2019" name="Int. J. Syst. Evol. Microbiol.">
        <title>The Global Catalogue of Microorganisms (GCM) 10K type strain sequencing project: providing services to taxonomists for standard genome sequencing and annotation.</title>
        <authorList>
            <consortium name="The Broad Institute Genomics Platform"/>
            <consortium name="The Broad Institute Genome Sequencing Center for Infectious Disease"/>
            <person name="Wu L."/>
            <person name="Ma J."/>
        </authorList>
    </citation>
    <scope>NUCLEOTIDE SEQUENCE [LARGE SCALE GENOMIC DNA]</scope>
    <source>
        <strain evidence="9">JCM 18961</strain>
    </source>
</reference>
<organism evidence="8 9">
    <name type="scientific">Pedococcus ginsenosidimutans</name>
    <dbReference type="NCBI Taxonomy" id="490570"/>
    <lineage>
        <taxon>Bacteria</taxon>
        <taxon>Bacillati</taxon>
        <taxon>Actinomycetota</taxon>
        <taxon>Actinomycetes</taxon>
        <taxon>Micrococcales</taxon>
        <taxon>Intrasporangiaceae</taxon>
        <taxon>Pedococcus</taxon>
    </lineage>
</organism>
<dbReference type="Pfam" id="PF04679">
    <property type="entry name" value="DNA_ligase_A_C"/>
    <property type="match status" value="1"/>
</dbReference>
<sequence length="719" mass="80127">MAAVATTVEVPGGPWGDTREVRISSPDRLIWPDDGITKLDLAQYAVDVRDGFMNALGHRPVTLQRFPDGITGEEFWTKNPPKGMPDFITPVMCTYPSGRRHLQVVVDEPAAVVWGMQMNTVTFHPWPVRTADVDRPDELRIDLDPQPGRTFADAVEAAVALRELLTEIGLTGWAKTSGNRGVHVFVRVAPTHEFLDVRHGVIGIARELERRLPDLVTSSWWKEERGERVFVDFNQACRDRTIASAYSPRPLPGAPVSMPLGWDQLVGVDPGEFTVRTVPAILADSGDAWAGMDEAVGDVTGAIALWDKDIHERGLGELNFPPDYPKMPGEPPRVQPSKRRKDKTDEDYMTPKADRDAELRARWGPVVPPVAPMLAKPVKDIPEGDYLFEPKWDGFRSIIFRSGDSVEIGSRNEKPMTRYFPEVVEAVLENFPDQAVVDGEIVVVGGSGDRLDFEALQQRIHPAASRVKRLAAETPAQFVAFDLLSLGGDDLTGRPFEERRALLEKAFGEVEAPIHLTRATRDPAVAREWFEQFEGAGLDGVIAKPLSGTYEQDKRTMLKIKHVRTADCVVAGYRTHKTGDDLVGSLMLGLYDDAGSLMSVGVIGAFPMARRKELFEELQPLVTTFDDHPWAWAKEEAGTRTPTSGATSRWNAGKDLSFTPLRPERVVEVKYDHMEGVRFRHTAQFVRWRDDRDPESCTYEQLEEPVSFDLADVLGEPGR</sequence>
<evidence type="ECO:0000256" key="6">
    <source>
        <dbReference type="SAM" id="MobiDB-lite"/>
    </source>
</evidence>
<feature type="compositionally biased region" description="Pro residues" evidence="6">
    <location>
        <begin position="322"/>
        <end position="334"/>
    </location>
</feature>
<dbReference type="Proteomes" id="UP001500556">
    <property type="component" value="Unassembled WGS sequence"/>
</dbReference>
<keyword evidence="2" id="KW-0436">Ligase</keyword>
<dbReference type="RefSeq" id="WP_345501581.1">
    <property type="nucleotide sequence ID" value="NZ_BAABLO010000004.1"/>
</dbReference>
<comment type="catalytic activity">
    <reaction evidence="3">
        <text>ATP + (deoxyribonucleotide)n-3'-hydroxyl + 5'-phospho-(deoxyribonucleotide)m = (deoxyribonucleotide)n+m + AMP + diphosphate.</text>
        <dbReference type="EC" id="6.5.1.1"/>
    </reaction>
</comment>
<dbReference type="InterPro" id="IPR012309">
    <property type="entry name" value="DNA_ligase_ATP-dep_C"/>
</dbReference>
<dbReference type="InterPro" id="IPR012340">
    <property type="entry name" value="NA-bd_OB-fold"/>
</dbReference>
<feature type="domain" description="ATP-dependent DNA ligase family profile" evidence="7">
    <location>
        <begin position="478"/>
        <end position="612"/>
    </location>
</feature>
<dbReference type="Pfam" id="PF21686">
    <property type="entry name" value="LigD_Prim-Pol"/>
    <property type="match status" value="1"/>
</dbReference>
<dbReference type="PROSITE" id="PS50160">
    <property type="entry name" value="DNA_LIGASE_A3"/>
    <property type="match status" value="1"/>
</dbReference>
<evidence type="ECO:0000256" key="4">
    <source>
        <dbReference type="ARBA" id="ARBA00049981"/>
    </source>
</evidence>
<dbReference type="PANTHER" id="PTHR42705:SF3">
    <property type="entry name" value="ATP-DEPENDENT DNA LIGASE"/>
    <property type="match status" value="1"/>
</dbReference>
<dbReference type="NCBIfam" id="NF006078">
    <property type="entry name" value="PRK08224.1"/>
    <property type="match status" value="1"/>
</dbReference>
<evidence type="ECO:0000256" key="3">
    <source>
        <dbReference type="ARBA" id="ARBA00034003"/>
    </source>
</evidence>
<dbReference type="SUPFAM" id="SSF56091">
    <property type="entry name" value="DNA ligase/mRNA capping enzyme, catalytic domain"/>
    <property type="match status" value="1"/>
</dbReference>
<dbReference type="InterPro" id="IPR044119">
    <property type="entry name" value="Adenylation_LigC-like"/>
</dbReference>
<dbReference type="CDD" id="cd07970">
    <property type="entry name" value="OBF_DNA_ligase_LigC"/>
    <property type="match status" value="1"/>
</dbReference>
<name>A0ABP8XWW9_9MICO</name>
<dbReference type="SUPFAM" id="SSF50249">
    <property type="entry name" value="Nucleic acid-binding proteins"/>
    <property type="match status" value="1"/>
</dbReference>
<dbReference type="EC" id="6.5.1.1" evidence="1"/>
<comment type="similarity">
    <text evidence="4">In the C-terminal section; belongs to the ATP-dependent DNA ligase family.</text>
</comment>
<dbReference type="EMBL" id="BAABLO010000004">
    <property type="protein sequence ID" value="GAA4715371.1"/>
    <property type="molecule type" value="Genomic_DNA"/>
</dbReference>
<proteinExistence type="inferred from homology"/>
<dbReference type="CDD" id="cd04865">
    <property type="entry name" value="LigD_Pol_like_2"/>
    <property type="match status" value="1"/>
</dbReference>
<feature type="region of interest" description="Disordered" evidence="6">
    <location>
        <begin position="318"/>
        <end position="350"/>
    </location>
</feature>
<evidence type="ECO:0000256" key="2">
    <source>
        <dbReference type="ARBA" id="ARBA00022598"/>
    </source>
</evidence>
<dbReference type="CDD" id="cd07905">
    <property type="entry name" value="Adenylation_DNA_ligase_LigC"/>
    <property type="match status" value="1"/>
</dbReference>
<dbReference type="NCBIfam" id="TIGR02778">
    <property type="entry name" value="ligD_pol"/>
    <property type="match status" value="1"/>
</dbReference>
<evidence type="ECO:0000259" key="7">
    <source>
        <dbReference type="PROSITE" id="PS50160"/>
    </source>
</evidence>
<dbReference type="InterPro" id="IPR014145">
    <property type="entry name" value="LigD_pol_dom"/>
</dbReference>
<evidence type="ECO:0000256" key="5">
    <source>
        <dbReference type="ARBA" id="ARBA00049990"/>
    </source>
</evidence>
<gene>
    <name evidence="8" type="ORF">GCM10025782_09970</name>
</gene>
<dbReference type="Gene3D" id="3.30.470.30">
    <property type="entry name" value="DNA ligase/mRNA capping enzyme"/>
    <property type="match status" value="1"/>
</dbReference>
<evidence type="ECO:0000313" key="9">
    <source>
        <dbReference type="Proteomes" id="UP001500556"/>
    </source>
</evidence>
<comment type="caution">
    <text evidence="8">The sequence shown here is derived from an EMBL/GenBank/DDBJ whole genome shotgun (WGS) entry which is preliminary data.</text>
</comment>
<accession>A0ABP8XWW9</accession>
<dbReference type="Pfam" id="PF01068">
    <property type="entry name" value="DNA_ligase_A_M"/>
    <property type="match status" value="1"/>
</dbReference>
<comment type="similarity">
    <text evidence="5">In the N-terminal section; belongs to the LigD polymerase family.</text>
</comment>
<dbReference type="PANTHER" id="PTHR42705">
    <property type="entry name" value="BIFUNCTIONAL NON-HOMOLOGOUS END JOINING PROTEIN LIGD"/>
    <property type="match status" value="1"/>
</dbReference>
<keyword evidence="9" id="KW-1185">Reference proteome</keyword>
<dbReference type="InterPro" id="IPR044117">
    <property type="entry name" value="OBF_LigC-like"/>
</dbReference>
<dbReference type="Gene3D" id="2.40.50.140">
    <property type="entry name" value="Nucleic acid-binding proteins"/>
    <property type="match status" value="1"/>
</dbReference>